<dbReference type="AlphaFoldDB" id="A0A0M3HKN6"/>
<reference evidence="3" key="1">
    <citation type="submission" date="2017-02" db="UniProtKB">
        <authorList>
            <consortium name="WormBaseParasite"/>
        </authorList>
    </citation>
    <scope>IDENTIFICATION</scope>
</reference>
<dbReference type="Proteomes" id="UP000036681">
    <property type="component" value="Unplaced"/>
</dbReference>
<name>A0A0M3HKN6_ASCLU</name>
<proteinExistence type="predicted"/>
<protein>
    <submittedName>
        <fullName evidence="3">ZM domain-containing protein</fullName>
    </submittedName>
</protein>
<keyword evidence="2" id="KW-1185">Reference proteome</keyword>
<sequence>MPLDSRELPVQHKAAYSEADLYKPIGEPSLHQSPSMPPAVMKNLSVNEPPSTPRSESPKMTKSATGNPLAPTTTQTPQQV</sequence>
<evidence type="ECO:0000313" key="3">
    <source>
        <dbReference type="WBParaSite" id="ALUE_0000208101-mRNA-1"/>
    </source>
</evidence>
<dbReference type="WBParaSite" id="ALUE_0000208101-mRNA-1">
    <property type="protein sequence ID" value="ALUE_0000208101-mRNA-1"/>
    <property type="gene ID" value="ALUE_0000208101"/>
</dbReference>
<feature type="region of interest" description="Disordered" evidence="1">
    <location>
        <begin position="25"/>
        <end position="80"/>
    </location>
</feature>
<accession>A0A0M3HKN6</accession>
<feature type="compositionally biased region" description="Polar residues" evidence="1">
    <location>
        <begin position="44"/>
        <end position="66"/>
    </location>
</feature>
<organism evidence="2 3">
    <name type="scientific">Ascaris lumbricoides</name>
    <name type="common">Giant roundworm</name>
    <dbReference type="NCBI Taxonomy" id="6252"/>
    <lineage>
        <taxon>Eukaryota</taxon>
        <taxon>Metazoa</taxon>
        <taxon>Ecdysozoa</taxon>
        <taxon>Nematoda</taxon>
        <taxon>Chromadorea</taxon>
        <taxon>Rhabditida</taxon>
        <taxon>Spirurina</taxon>
        <taxon>Ascaridomorpha</taxon>
        <taxon>Ascaridoidea</taxon>
        <taxon>Ascarididae</taxon>
        <taxon>Ascaris</taxon>
    </lineage>
</organism>
<evidence type="ECO:0000256" key="1">
    <source>
        <dbReference type="SAM" id="MobiDB-lite"/>
    </source>
</evidence>
<evidence type="ECO:0000313" key="2">
    <source>
        <dbReference type="Proteomes" id="UP000036681"/>
    </source>
</evidence>
<feature type="compositionally biased region" description="Low complexity" evidence="1">
    <location>
        <begin position="71"/>
        <end position="80"/>
    </location>
</feature>